<accession>A0A7W5ZLR1</accession>
<evidence type="ECO:0000259" key="1">
    <source>
        <dbReference type="PROSITE" id="PS50853"/>
    </source>
</evidence>
<keyword evidence="3" id="KW-1185">Reference proteome</keyword>
<sequence length="705" mass="80657">MNNSFLRRILFIALAAILGVVEVSNGQSKPAPAAKPKKYNMSNEKMEAKPSVGIVVKAIQSRICLRWIPVMQSYWEFGHRDGYIVERINVKTKQRVVISNRVMPKRSADWQSFLDKKDRNYSLLYAALYEEPEFSNDPITQINERRQLFHFALFCADMDFQAACMAGLGLIDSTAVSGERYQYVVSHKSAARYKLLSGISMEVGLGDVNVLPDISNFSGKVGGKVVTLLTPTASLRQSYNQYQIERSDDSIHYQSITELPIIVTNKLDTLAIADTLVSEDTFYYYRIRGITVFQEKGPYSSPLRVKAKTTLPSPEIYAVKETTDKAMLEVQWLYKDSLNQYIDHYQIVGSLEPNGSFVSLKDSIPADQHLAFIKAMVPTSGFTFFIKLRTFTKKGAVLETLSMPVVLADDDAPAQPQGLKGSIKVEGEQAIVTVSWMANPDADLFGYYLNRRDRESGQFYRVNNSFITQTTLTDTIYLRQMQKYVHYTVKAIDMLFKESIDSKVLILKVPDINPPTSPIIDSFAVEDKKIFLRWTRSYSDDVQKHILYRKKLPTTAWEEVMTLTDTLRNTYIDSNVVEKSLYAYTLIAFDDTQNQSEPASPVVLETPYFTQNVDFVRFSSVLDTVDYRVKLSWECKQTDKIDNFLIYRASQGKELAFVKKMDKNNREWRDLIEVEPNTVYKYVIRAKMQEGYLSGWKETEIELKP</sequence>
<dbReference type="EMBL" id="JACIBY010000007">
    <property type="protein sequence ID" value="MBB3839722.1"/>
    <property type="molecule type" value="Genomic_DNA"/>
</dbReference>
<dbReference type="InterPro" id="IPR036116">
    <property type="entry name" value="FN3_sf"/>
</dbReference>
<dbReference type="Gene3D" id="2.60.40.10">
    <property type="entry name" value="Immunoglobulins"/>
    <property type="match status" value="4"/>
</dbReference>
<reference evidence="2 3" key="1">
    <citation type="submission" date="2020-08" db="EMBL/GenBank/DDBJ databases">
        <title>Genomic Encyclopedia of Type Strains, Phase IV (KMG-IV): sequencing the most valuable type-strain genomes for metagenomic binning, comparative biology and taxonomic classification.</title>
        <authorList>
            <person name="Goeker M."/>
        </authorList>
    </citation>
    <scope>NUCLEOTIDE SEQUENCE [LARGE SCALE GENOMIC DNA]</scope>
    <source>
        <strain evidence="2 3">DSM 17976</strain>
    </source>
</reference>
<organism evidence="2 3">
    <name type="scientific">Runella defluvii</name>
    <dbReference type="NCBI Taxonomy" id="370973"/>
    <lineage>
        <taxon>Bacteria</taxon>
        <taxon>Pseudomonadati</taxon>
        <taxon>Bacteroidota</taxon>
        <taxon>Cytophagia</taxon>
        <taxon>Cytophagales</taxon>
        <taxon>Spirosomataceae</taxon>
        <taxon>Runella</taxon>
    </lineage>
</organism>
<gene>
    <name evidence="2" type="ORF">FHS57_003731</name>
</gene>
<dbReference type="Proteomes" id="UP000541352">
    <property type="component" value="Unassembled WGS sequence"/>
</dbReference>
<dbReference type="InterPro" id="IPR003961">
    <property type="entry name" value="FN3_dom"/>
</dbReference>
<comment type="caution">
    <text evidence="2">The sequence shown here is derived from an EMBL/GenBank/DDBJ whole genome shotgun (WGS) entry which is preliminary data.</text>
</comment>
<name>A0A7W5ZLR1_9BACT</name>
<proteinExistence type="predicted"/>
<evidence type="ECO:0000313" key="2">
    <source>
        <dbReference type="EMBL" id="MBB3839722.1"/>
    </source>
</evidence>
<dbReference type="InterPro" id="IPR013783">
    <property type="entry name" value="Ig-like_fold"/>
</dbReference>
<evidence type="ECO:0000313" key="3">
    <source>
        <dbReference type="Proteomes" id="UP000541352"/>
    </source>
</evidence>
<dbReference type="SUPFAM" id="SSF49265">
    <property type="entry name" value="Fibronectin type III"/>
    <property type="match status" value="2"/>
</dbReference>
<dbReference type="AlphaFoldDB" id="A0A7W5ZLR1"/>
<protein>
    <recommendedName>
        <fullName evidence="1">Fibronectin type-III domain-containing protein</fullName>
    </recommendedName>
</protein>
<dbReference type="PROSITE" id="PS50853">
    <property type="entry name" value="FN3"/>
    <property type="match status" value="1"/>
</dbReference>
<feature type="domain" description="Fibronectin type-III" evidence="1">
    <location>
        <begin position="514"/>
        <end position="609"/>
    </location>
</feature>
<dbReference type="RefSeq" id="WP_183976222.1">
    <property type="nucleotide sequence ID" value="NZ_JACIBY010000007.1"/>
</dbReference>